<sequence length="129" mass="14425">MPLARISVSHDTTDAALRAISDTVYEAMISVANVPLNDKFQILSRHAKGELIYPENGFLGVTYSDNIVFIQITWNAGRTAEIKKAFYRAVVDGIHTRSGLRKEDIIINLVEVQRENWSFGNGEMAFPPT</sequence>
<dbReference type="PATRIC" id="fig|1349767.4.peg.1799"/>
<dbReference type="PANTHER" id="PTHR38460">
    <property type="entry name" value="TAUTOMERASE YOLI-RELATED"/>
    <property type="match status" value="1"/>
</dbReference>
<dbReference type="KEGG" id="jag:GJA_5198"/>
<dbReference type="HOGENOM" id="CLU_148073_0_0_4"/>
<keyword evidence="2" id="KW-1185">Reference proteome</keyword>
<reference evidence="1 2" key="1">
    <citation type="journal article" date="2015" name="Genome Announc.">
        <title>Genome Sequence of Mushroom Soft-Rot Pathogen Janthinobacterium agaricidamnosum.</title>
        <authorList>
            <person name="Graupner K."/>
            <person name="Lackner G."/>
            <person name="Hertweck C."/>
        </authorList>
    </citation>
    <scope>NUCLEOTIDE SEQUENCE [LARGE SCALE GENOMIC DNA]</scope>
    <source>
        <strain evidence="2">NBRC 102515 / DSM 9628</strain>
    </source>
</reference>
<protein>
    <submittedName>
        <fullName evidence="1">4-oxalocrotonate tautomerase</fullName>
        <ecNumber evidence="1">5.3.2.-</ecNumber>
    </submittedName>
</protein>
<dbReference type="EC" id="5.3.2.-" evidence="1"/>
<dbReference type="OrthoDB" id="9804765at2"/>
<dbReference type="Gene3D" id="3.30.429.10">
    <property type="entry name" value="Macrophage Migration Inhibitory Factor"/>
    <property type="match status" value="1"/>
</dbReference>
<evidence type="ECO:0000313" key="2">
    <source>
        <dbReference type="Proteomes" id="UP000027604"/>
    </source>
</evidence>
<dbReference type="Pfam" id="PF14552">
    <property type="entry name" value="Tautomerase_2"/>
    <property type="match status" value="1"/>
</dbReference>
<gene>
    <name evidence="1" type="primary">xylH</name>
    <name evidence="1" type="ORF">GJA_5198</name>
</gene>
<organism evidence="1 2">
    <name type="scientific">Janthinobacterium agaricidamnosum NBRC 102515 = DSM 9628</name>
    <dbReference type="NCBI Taxonomy" id="1349767"/>
    <lineage>
        <taxon>Bacteria</taxon>
        <taxon>Pseudomonadati</taxon>
        <taxon>Pseudomonadota</taxon>
        <taxon>Betaproteobacteria</taxon>
        <taxon>Burkholderiales</taxon>
        <taxon>Oxalobacteraceae</taxon>
        <taxon>Janthinobacterium</taxon>
    </lineage>
</organism>
<dbReference type="InterPro" id="IPR037479">
    <property type="entry name" value="Tauto_MSAD"/>
</dbReference>
<dbReference type="EMBL" id="HG322949">
    <property type="protein sequence ID" value="CDG85795.1"/>
    <property type="molecule type" value="Genomic_DNA"/>
</dbReference>
<dbReference type="GO" id="GO:0016853">
    <property type="term" value="F:isomerase activity"/>
    <property type="evidence" value="ECO:0007669"/>
    <property type="project" value="UniProtKB-KW"/>
</dbReference>
<dbReference type="Proteomes" id="UP000027604">
    <property type="component" value="Chromosome I"/>
</dbReference>
<dbReference type="STRING" id="1349767.GJA_5198"/>
<dbReference type="RefSeq" id="WP_038500983.1">
    <property type="nucleotide sequence ID" value="NZ_BCTH01000017.1"/>
</dbReference>
<accession>W0VDP6</accession>
<dbReference type="AlphaFoldDB" id="W0VDP6"/>
<dbReference type="eggNOG" id="COG1942">
    <property type="taxonomic scope" value="Bacteria"/>
</dbReference>
<name>W0VDP6_9BURK</name>
<evidence type="ECO:0000313" key="1">
    <source>
        <dbReference type="EMBL" id="CDG85795.1"/>
    </source>
</evidence>
<dbReference type="InterPro" id="IPR014347">
    <property type="entry name" value="Tautomerase/MIF_sf"/>
</dbReference>
<dbReference type="SUPFAM" id="SSF55331">
    <property type="entry name" value="Tautomerase/MIF"/>
    <property type="match status" value="1"/>
</dbReference>
<keyword evidence="1" id="KW-0413">Isomerase</keyword>
<proteinExistence type="predicted"/>
<dbReference type="PANTHER" id="PTHR38460:SF1">
    <property type="entry name" value="TAUTOMERASE YOLI-RELATED"/>
    <property type="match status" value="1"/>
</dbReference>